<feature type="compositionally biased region" description="Basic and acidic residues" evidence="1">
    <location>
        <begin position="251"/>
        <end position="282"/>
    </location>
</feature>
<feature type="region of interest" description="Disordered" evidence="1">
    <location>
        <begin position="251"/>
        <end position="366"/>
    </location>
</feature>
<name>A0ABR4NTC3_9SACH</name>
<sequence length="402" mass="45309">MAVVKKRSYKKSVRPKNGRVSSRTQRVPEYLGINGGSLLPGSLQLFDVDEESRMLVLADNVGAVQFEKDRLKAESMNSITHDESDTISFRNYLLANYLRSANYFNALTLHNVPISRIKPPKLFQAPVSALDLKKSIELQKASMGKINAVKDSWEREKDAMVGSEHSKFYKSKAKLLESDTPDSINQLIKSLETRLGCRLQDRPHHIYNSDIFAPKFRGDLREAPEDYWDKYSDIVKERKEREVMLQKQKEEEEARQKLEEEQKKQEEEDERRRREEEAKKPTSDSASMTPSNSSIPLQMSMAMHGPDSQTSSQASSMPAPVMPPGMVTANANVSVTSANSSSNPLGLDQSQPPPLPGPQQPLMAVGSEQPNQDIENVFEDYGSEPFNTGFDDEFADLDNVFF</sequence>
<comment type="caution">
    <text evidence="2">The sequence shown here is derived from an EMBL/GenBank/DDBJ whole genome shotgun (WGS) entry which is preliminary data.</text>
</comment>
<keyword evidence="3" id="KW-1185">Reference proteome</keyword>
<evidence type="ECO:0000256" key="1">
    <source>
        <dbReference type="SAM" id="MobiDB-lite"/>
    </source>
</evidence>
<feature type="compositionally biased region" description="Polar residues" evidence="1">
    <location>
        <begin position="283"/>
        <end position="297"/>
    </location>
</feature>
<evidence type="ECO:0000313" key="2">
    <source>
        <dbReference type="EMBL" id="KAL3231727.1"/>
    </source>
</evidence>
<proteinExistence type="predicted"/>
<feature type="compositionally biased region" description="Polar residues" evidence="1">
    <location>
        <begin position="307"/>
        <end position="316"/>
    </location>
</feature>
<dbReference type="Proteomes" id="UP001623330">
    <property type="component" value="Unassembled WGS sequence"/>
</dbReference>
<dbReference type="EMBL" id="JBEVYD010000006">
    <property type="protein sequence ID" value="KAL3231727.1"/>
    <property type="molecule type" value="Genomic_DNA"/>
</dbReference>
<dbReference type="InterPro" id="IPR059172">
    <property type="entry name" value="SNF6"/>
</dbReference>
<organism evidence="2 3">
    <name type="scientific">Nakaseomyces bracarensis</name>
    <dbReference type="NCBI Taxonomy" id="273131"/>
    <lineage>
        <taxon>Eukaryota</taxon>
        <taxon>Fungi</taxon>
        <taxon>Dikarya</taxon>
        <taxon>Ascomycota</taxon>
        <taxon>Saccharomycotina</taxon>
        <taxon>Saccharomycetes</taxon>
        <taxon>Saccharomycetales</taxon>
        <taxon>Saccharomycetaceae</taxon>
        <taxon>Nakaseomyces</taxon>
    </lineage>
</organism>
<evidence type="ECO:0000313" key="3">
    <source>
        <dbReference type="Proteomes" id="UP001623330"/>
    </source>
</evidence>
<dbReference type="CDD" id="cd22571">
    <property type="entry name" value="SNF6"/>
    <property type="match status" value="1"/>
</dbReference>
<feature type="compositionally biased region" description="Low complexity" evidence="1">
    <location>
        <begin position="327"/>
        <end position="350"/>
    </location>
</feature>
<feature type="region of interest" description="Disordered" evidence="1">
    <location>
        <begin position="1"/>
        <end position="24"/>
    </location>
</feature>
<feature type="compositionally biased region" description="Basic residues" evidence="1">
    <location>
        <begin position="1"/>
        <end position="17"/>
    </location>
</feature>
<reference evidence="2 3" key="1">
    <citation type="submission" date="2024-05" db="EMBL/GenBank/DDBJ databases">
        <title>Long read based assembly of the Candida bracarensis genome reveals expanded adhesin content.</title>
        <authorList>
            <person name="Marcet-Houben M."/>
            <person name="Ksiezopolska E."/>
            <person name="Gabaldon T."/>
        </authorList>
    </citation>
    <scope>NUCLEOTIDE SEQUENCE [LARGE SCALE GENOMIC DNA]</scope>
    <source>
        <strain evidence="2 3">CBM6</strain>
    </source>
</reference>
<accession>A0ABR4NTC3</accession>
<protein>
    <submittedName>
        <fullName evidence="2">Transcription regulatory protein SNF6</fullName>
    </submittedName>
</protein>
<gene>
    <name evidence="2" type="ORF">RNJ44_00262</name>
</gene>